<keyword evidence="1" id="KW-1133">Transmembrane helix</keyword>
<dbReference type="EMBL" id="JAERKF010000006">
    <property type="protein sequence ID" value="MBS1010442.1"/>
    <property type="molecule type" value="Genomic_DNA"/>
</dbReference>
<organism evidence="2 3">
    <name type="scientific">Levilactobacillus brevis</name>
    <name type="common">Lactobacillus brevis</name>
    <dbReference type="NCBI Taxonomy" id="1580"/>
    <lineage>
        <taxon>Bacteria</taxon>
        <taxon>Bacillati</taxon>
        <taxon>Bacillota</taxon>
        <taxon>Bacilli</taxon>
        <taxon>Lactobacillales</taxon>
        <taxon>Lactobacillaceae</taxon>
        <taxon>Levilactobacillus</taxon>
    </lineage>
</organism>
<reference evidence="2" key="1">
    <citation type="submission" date="2020-12" db="EMBL/GenBank/DDBJ databases">
        <authorList>
            <person name="Mcmullen J.G."/>
        </authorList>
    </citation>
    <scope>NUCLEOTIDE SEQUENCE</scope>
    <source>
        <strain evidence="2">Dm-2019-70</strain>
    </source>
</reference>
<dbReference type="Proteomes" id="UP000676478">
    <property type="component" value="Unassembled WGS sequence"/>
</dbReference>
<feature type="transmembrane region" description="Helical" evidence="1">
    <location>
        <begin position="87"/>
        <end position="109"/>
    </location>
</feature>
<proteinExistence type="predicted"/>
<sequence>MSRAKRILRFTFWVNNLVFLLLAALIIVSFSHLFYIWAPILSLVLVVTCVAMLWYMQHHLGVKSFKGLYWVDDERDRLITLKVHSTVMFSATYFLYGLLGIICLLLNWHLSSQKLGQTLLAIIWLALVASNLQYYWLWLKYDQA</sequence>
<keyword evidence="1" id="KW-0472">Membrane</keyword>
<protein>
    <submittedName>
        <fullName evidence="2">Uncharacterized protein</fullName>
    </submittedName>
</protein>
<feature type="transmembrane region" description="Helical" evidence="1">
    <location>
        <begin position="12"/>
        <end position="30"/>
    </location>
</feature>
<comment type="caution">
    <text evidence="2">The sequence shown here is derived from an EMBL/GenBank/DDBJ whole genome shotgun (WGS) entry which is preliminary data.</text>
</comment>
<accession>A0AA41EPC0</accession>
<reference evidence="2" key="2">
    <citation type="submission" date="2022-09" db="EMBL/GenBank/DDBJ databases">
        <title>Genome-inferred correspondence between phylogeny and metabolic traits in the wild Drosophila gut microbiome.</title>
        <authorList>
            <person name="Bueno E."/>
            <person name="Blow F."/>
            <person name="Douglas A.E."/>
        </authorList>
    </citation>
    <scope>NUCLEOTIDE SEQUENCE</scope>
    <source>
        <strain evidence="2">Dm-2019-70</strain>
    </source>
</reference>
<keyword evidence="1" id="KW-0812">Transmembrane</keyword>
<evidence type="ECO:0000313" key="3">
    <source>
        <dbReference type="Proteomes" id="UP000676478"/>
    </source>
</evidence>
<evidence type="ECO:0000256" key="1">
    <source>
        <dbReference type="SAM" id="Phobius"/>
    </source>
</evidence>
<feature type="transmembrane region" description="Helical" evidence="1">
    <location>
        <begin position="36"/>
        <end position="56"/>
    </location>
</feature>
<feature type="transmembrane region" description="Helical" evidence="1">
    <location>
        <begin position="115"/>
        <end position="137"/>
    </location>
</feature>
<evidence type="ECO:0000313" key="2">
    <source>
        <dbReference type="EMBL" id="MBS1010442.1"/>
    </source>
</evidence>
<name>A0AA41EPC0_LEVBR</name>
<gene>
    <name evidence="2" type="ORF">JK167_06305</name>
</gene>
<dbReference type="RefSeq" id="WP_024526094.1">
    <property type="nucleotide sequence ID" value="NZ_JAERKF010000006.1"/>
</dbReference>
<dbReference type="AlphaFoldDB" id="A0AA41EPC0"/>